<keyword evidence="3" id="KW-0597">Phosphoprotein</keyword>
<dbReference type="OrthoDB" id="1924577at2759"/>
<evidence type="ECO:0000256" key="5">
    <source>
        <dbReference type="SAM" id="Coils"/>
    </source>
</evidence>
<organism evidence="8 9">
    <name type="scientific">Coemansia spiralis</name>
    <dbReference type="NCBI Taxonomy" id="417178"/>
    <lineage>
        <taxon>Eukaryota</taxon>
        <taxon>Fungi</taxon>
        <taxon>Fungi incertae sedis</taxon>
        <taxon>Zoopagomycota</taxon>
        <taxon>Kickxellomycotina</taxon>
        <taxon>Kickxellomycetes</taxon>
        <taxon>Kickxellales</taxon>
        <taxon>Kickxellaceae</taxon>
        <taxon>Coemansia</taxon>
    </lineage>
</organism>
<sequence length="688" mass="77197">MGGRSKKISRSKRLQEPIDEDALVRKRASVKAIKTWNDVAHDSEDEFDASRDKVLLEYENKVSKRNNKASDYESDEEVFGVTMADSFSEAGESEDDVDADFYSDENEDTKDGGSGPQIEEGAWGKQKYNYYDADDIGTDSDDDEAAAKEEEEEALRLQKQQLEMLDEEDFMDGFSAQLGVSTADSASSSISRLVSSVDDSQAHIDLDKISLSIDGAFDISDAKHQALLGLPEKEKLKIIQAESPELLSLVDDMKRYWIGVRSDIKPIIDKAASLGVSGDDHPALAFYTVKYQLLMSYLNNIAVYLVIKASTAEERGGVELRDHPVIASIVEFRRRLEMMDALQHKLTPLLDLFADELASGAVGAKAAISGADKKSANAANSVFIDDSDSEMVVDMPGQEQIELTSKSKNKRRNKSKESEAFLKSVAMPVADSYAELQRMLKKEKKGDKKHRKSREQTIDSWEALTDGDFGEQEHFDENDAKDKERAIRRLRHHAKRIAQARSKRDNKTKLTGDMDVPYKDRKASERLRFDDKTADEIRKQASRYGDDLDMGMDLDSNVGEADDGQGSDNGDNDDYYKEVLSSKAKKDAEKQARKQAHWKMMVEANEAEDAAVDDNAKRNVNYQILKNKGMMPRRTKEQRNPRVKRRKRYETAKKKLSSTVAQVRTQEGAYGGEATGIKANLTRSTRFA</sequence>
<evidence type="ECO:0000256" key="4">
    <source>
        <dbReference type="ARBA" id="ARBA00023242"/>
    </source>
</evidence>
<evidence type="ECO:0000256" key="6">
    <source>
        <dbReference type="SAM" id="MobiDB-lite"/>
    </source>
</evidence>
<evidence type="ECO:0000259" key="7">
    <source>
        <dbReference type="Pfam" id="PF09368"/>
    </source>
</evidence>
<evidence type="ECO:0000313" key="8">
    <source>
        <dbReference type="EMBL" id="KAJ2669327.1"/>
    </source>
</evidence>
<reference evidence="8" key="1">
    <citation type="submission" date="2022-07" db="EMBL/GenBank/DDBJ databases">
        <title>Phylogenomic reconstructions and comparative analyses of Kickxellomycotina fungi.</title>
        <authorList>
            <person name="Reynolds N.K."/>
            <person name="Stajich J.E."/>
            <person name="Barry K."/>
            <person name="Grigoriev I.V."/>
            <person name="Crous P."/>
            <person name="Smith M.E."/>
        </authorList>
    </citation>
    <scope>NUCLEOTIDE SEQUENCE</scope>
    <source>
        <strain evidence="8">NRRL 3115</strain>
    </source>
</reference>
<dbReference type="Pfam" id="PF04000">
    <property type="entry name" value="Sas10_Utp3"/>
    <property type="match status" value="1"/>
</dbReference>
<comment type="caution">
    <text evidence="8">The sequence shown here is derived from an EMBL/GenBank/DDBJ whole genome shotgun (WGS) entry which is preliminary data.</text>
</comment>
<feature type="region of interest" description="Disordered" evidence="6">
    <location>
        <begin position="496"/>
        <end position="515"/>
    </location>
</feature>
<dbReference type="EMBL" id="JANBTW010000154">
    <property type="protein sequence ID" value="KAJ2669327.1"/>
    <property type="molecule type" value="Genomic_DNA"/>
</dbReference>
<feature type="coiled-coil region" evidence="5">
    <location>
        <begin position="140"/>
        <end position="168"/>
    </location>
</feature>
<keyword evidence="4" id="KW-0539">Nucleus</keyword>
<protein>
    <submittedName>
        <fullName evidence="8">Something about silencing protein 10</fullName>
    </submittedName>
</protein>
<feature type="region of interest" description="Disordered" evidence="6">
    <location>
        <begin position="540"/>
        <end position="575"/>
    </location>
</feature>
<feature type="region of interest" description="Disordered" evidence="6">
    <location>
        <begin position="84"/>
        <end position="126"/>
    </location>
</feature>
<feature type="region of interest" description="Disordered" evidence="6">
    <location>
        <begin position="632"/>
        <end position="656"/>
    </location>
</feature>
<dbReference type="InterPro" id="IPR007146">
    <property type="entry name" value="Sas10/Utp3/C1D"/>
</dbReference>
<accession>A0A9W8G0W4</accession>
<dbReference type="GO" id="GO:0032040">
    <property type="term" value="C:small-subunit processome"/>
    <property type="evidence" value="ECO:0007669"/>
    <property type="project" value="TreeGrafter"/>
</dbReference>
<comment type="subcellular location">
    <subcellularLocation>
        <location evidence="1">Nucleus</location>
    </subcellularLocation>
</comment>
<feature type="compositionally biased region" description="Basic residues" evidence="6">
    <location>
        <begin position="1"/>
        <end position="12"/>
    </location>
</feature>
<dbReference type="GO" id="GO:0000462">
    <property type="term" value="P:maturation of SSU-rRNA from tricistronic rRNA transcript (SSU-rRNA, 5.8S rRNA, LSU-rRNA)"/>
    <property type="evidence" value="ECO:0007669"/>
    <property type="project" value="TreeGrafter"/>
</dbReference>
<evidence type="ECO:0000313" key="9">
    <source>
        <dbReference type="Proteomes" id="UP001151518"/>
    </source>
</evidence>
<evidence type="ECO:0000256" key="2">
    <source>
        <dbReference type="ARBA" id="ARBA00010979"/>
    </source>
</evidence>
<feature type="compositionally biased region" description="Acidic residues" evidence="6">
    <location>
        <begin position="560"/>
        <end position="573"/>
    </location>
</feature>
<feature type="compositionally biased region" description="Basic and acidic residues" evidence="6">
    <location>
        <begin position="502"/>
        <end position="515"/>
    </location>
</feature>
<comment type="similarity">
    <text evidence="2">Belongs to the SAS10 family.</text>
</comment>
<name>A0A9W8G0W4_9FUNG</name>
<dbReference type="PANTHER" id="PTHR13237:SF8">
    <property type="entry name" value="SOMETHING ABOUT SILENCING PROTEIN 10"/>
    <property type="match status" value="1"/>
</dbReference>
<dbReference type="PANTHER" id="PTHR13237">
    <property type="entry name" value="SOMETHING ABOUT SILENCING PROTEIN 10-RELATED"/>
    <property type="match status" value="1"/>
</dbReference>
<feature type="domain" description="Sas10 C-terminal" evidence="7">
    <location>
        <begin position="615"/>
        <end position="687"/>
    </location>
</feature>
<evidence type="ECO:0000256" key="3">
    <source>
        <dbReference type="ARBA" id="ARBA00022553"/>
    </source>
</evidence>
<dbReference type="Pfam" id="PF09368">
    <property type="entry name" value="Sas10"/>
    <property type="match status" value="1"/>
</dbReference>
<feature type="region of interest" description="Disordered" evidence="6">
    <location>
        <begin position="1"/>
        <end position="20"/>
    </location>
</feature>
<dbReference type="AlphaFoldDB" id="A0A9W8G0W4"/>
<dbReference type="Proteomes" id="UP001151518">
    <property type="component" value="Unassembled WGS sequence"/>
</dbReference>
<evidence type="ECO:0000256" key="1">
    <source>
        <dbReference type="ARBA" id="ARBA00004123"/>
    </source>
</evidence>
<feature type="compositionally biased region" description="Acidic residues" evidence="6">
    <location>
        <begin position="91"/>
        <end position="108"/>
    </location>
</feature>
<proteinExistence type="inferred from homology"/>
<gene>
    <name evidence="8" type="primary">SAS10</name>
    <name evidence="8" type="ORF">GGI25_006179</name>
</gene>
<dbReference type="InterPro" id="IPR018972">
    <property type="entry name" value="Sas10_C_dom"/>
</dbReference>
<keyword evidence="5" id="KW-0175">Coiled coil</keyword>